<evidence type="ECO:0000313" key="3">
    <source>
        <dbReference type="EMBL" id="KAK7956594.1"/>
    </source>
</evidence>
<dbReference type="RefSeq" id="XP_066701900.1">
    <property type="nucleotide sequence ID" value="XM_066842038.1"/>
</dbReference>
<evidence type="ECO:0000256" key="1">
    <source>
        <dbReference type="ARBA" id="ARBA00006499"/>
    </source>
</evidence>
<dbReference type="EMBL" id="JAQQWE010000004">
    <property type="protein sequence ID" value="KAK7956594.1"/>
    <property type="molecule type" value="Genomic_DNA"/>
</dbReference>
<sequence length="308" mass="34781">MSPESKVFGPTGAHTHTVIFLHGRDSSCDEFADEFFESEASSPPGRRPDGKPHTLLELFPTVRWWFDMWSVEDPEERPEIQHDGLRQSIDRVLSVIREEEEEEEEEEEAAGVPRGRIFLCGISQGFATAVAALFAEGRGGLAGMIGLSSWMPFATRAEEPFGKDYDDDDTSLSSLTHLQIAFTGTANATTTGVNVDAIRQIPMLITHSVDDDVVPVQHGRRLRDILMMQGFAVEWKEYPDGGHWINEAQGWMTWQIFYADIWIRADYKPLTGRQRAFFVCTRAIVSDYWLDVPCVPQSDRKRGMAHIT</sequence>
<feature type="domain" description="Phospholipase/carboxylesterase/thioesterase" evidence="2">
    <location>
        <begin position="6"/>
        <end position="158"/>
    </location>
</feature>
<dbReference type="Gene3D" id="3.40.50.1820">
    <property type="entry name" value="alpha/beta hydrolase"/>
    <property type="match status" value="1"/>
</dbReference>
<dbReference type="InterPro" id="IPR050565">
    <property type="entry name" value="LYPA1-2/EST-like"/>
</dbReference>
<organism evidence="3 4">
    <name type="scientific">Apiospora aurea</name>
    <dbReference type="NCBI Taxonomy" id="335848"/>
    <lineage>
        <taxon>Eukaryota</taxon>
        <taxon>Fungi</taxon>
        <taxon>Dikarya</taxon>
        <taxon>Ascomycota</taxon>
        <taxon>Pezizomycotina</taxon>
        <taxon>Sordariomycetes</taxon>
        <taxon>Xylariomycetidae</taxon>
        <taxon>Amphisphaeriales</taxon>
        <taxon>Apiosporaceae</taxon>
        <taxon>Apiospora</taxon>
    </lineage>
</organism>
<dbReference type="InterPro" id="IPR003140">
    <property type="entry name" value="PLipase/COase/thioEstase"/>
</dbReference>
<accession>A0ABR1QJ07</accession>
<evidence type="ECO:0000259" key="2">
    <source>
        <dbReference type="Pfam" id="PF02230"/>
    </source>
</evidence>
<keyword evidence="4" id="KW-1185">Reference proteome</keyword>
<reference evidence="3 4" key="1">
    <citation type="submission" date="2023-01" db="EMBL/GenBank/DDBJ databases">
        <title>Analysis of 21 Apiospora genomes using comparative genomics revels a genus with tremendous synthesis potential of carbohydrate active enzymes and secondary metabolites.</title>
        <authorList>
            <person name="Sorensen T."/>
        </authorList>
    </citation>
    <scope>NUCLEOTIDE SEQUENCE [LARGE SCALE GENOMIC DNA]</scope>
    <source>
        <strain evidence="3 4">CBS 24483</strain>
    </source>
</reference>
<protein>
    <submittedName>
        <fullName evidence="3">Phospholipase carboxylesterase</fullName>
    </submittedName>
</protein>
<comment type="caution">
    <text evidence="3">The sequence shown here is derived from an EMBL/GenBank/DDBJ whole genome shotgun (WGS) entry which is preliminary data.</text>
</comment>
<proteinExistence type="inferred from homology"/>
<name>A0ABR1QJ07_9PEZI</name>
<dbReference type="PANTHER" id="PTHR10655">
    <property type="entry name" value="LYSOPHOSPHOLIPASE-RELATED"/>
    <property type="match status" value="1"/>
</dbReference>
<dbReference type="SUPFAM" id="SSF53474">
    <property type="entry name" value="alpha/beta-Hydrolases"/>
    <property type="match status" value="1"/>
</dbReference>
<dbReference type="Pfam" id="PF02230">
    <property type="entry name" value="Abhydrolase_2"/>
    <property type="match status" value="1"/>
</dbReference>
<dbReference type="GeneID" id="92075100"/>
<evidence type="ECO:0000313" key="4">
    <source>
        <dbReference type="Proteomes" id="UP001391051"/>
    </source>
</evidence>
<dbReference type="PANTHER" id="PTHR10655:SF63">
    <property type="entry name" value="PHOSPHOLIPASE_CARBOXYLESTERASE_THIOESTERASE DOMAIN-CONTAINING PROTEIN"/>
    <property type="match status" value="1"/>
</dbReference>
<dbReference type="InterPro" id="IPR029058">
    <property type="entry name" value="AB_hydrolase_fold"/>
</dbReference>
<dbReference type="Proteomes" id="UP001391051">
    <property type="component" value="Unassembled WGS sequence"/>
</dbReference>
<comment type="similarity">
    <text evidence="1">Belongs to the AB hydrolase superfamily. AB hydrolase 2 family.</text>
</comment>
<gene>
    <name evidence="3" type="ORF">PG986_005816</name>
</gene>